<dbReference type="Gene3D" id="1.10.10.10">
    <property type="entry name" value="Winged helix-like DNA-binding domain superfamily/Winged helix DNA-binding domain"/>
    <property type="match status" value="1"/>
</dbReference>
<keyword evidence="5" id="KW-1185">Reference proteome</keyword>
<dbReference type="InterPro" id="IPR011990">
    <property type="entry name" value="TPR-like_helical_dom_sf"/>
</dbReference>
<dbReference type="InterPro" id="IPR016032">
    <property type="entry name" value="Sig_transdc_resp-reg_C-effctor"/>
</dbReference>
<dbReference type="PANTHER" id="PTHR16305">
    <property type="entry name" value="TESTICULAR SOLUBLE ADENYLYL CYCLASE"/>
    <property type="match status" value="1"/>
</dbReference>
<name>A0ABX9WFE8_9ACTN</name>
<dbReference type="SUPFAM" id="SSF52540">
    <property type="entry name" value="P-loop containing nucleoside triphosphate hydrolases"/>
    <property type="match status" value="1"/>
</dbReference>
<sequence>MNLVERGSELATLAEVLTASAAGSGGAVLVSGGIGCGKSELLDAVRGRAEADGFAVLAAVGCWAERESPGGVLGQLLRYAELPGASPGRIGELLDGLGAAGPVPEAEPRTLDAGATAALHQLCTEVLQVAERMPVLICVDDVQFADAISQHWLIQLLGRLRNTRVAVVVAECVLSRPTNPRLRAELLRLPSYRRIPLPRLSPAGVATVLRRHLDPDTAAALAGEVHHVSAGNPLLVRALVEDHRNGDRPPAAAGRLRVGEAYGDAVLSCVLRGRPVLMRVAQALAVLDEGTGSAALAVRLLDDEEAATVQRGLDALDAAGLLDGGALRHPAATAALRASVPAHERTRLHRRTAELLYSDGAPPTRVARHLVAADRTLPDWALPVLRAAAERHLVENRAADAYACVEVALRICTDESLRVPLKALLTSAAWLLNPSMSVRHLGELAEALREGRLGDRHALMLAKYLLWHGRFEEAAEAIERIVARADEHDPTGSAELRATREILAASYPALVSGRLRPERTPARPTRDPRVRSAAALSSLLAGGDEDEAVADAEACMRAMRLTKKTQEALMCAVATLQFADRLPAAASWCDHWLAEARAWQVPLWEAEFASLRASIALRQGNPLLARQLAEAALKQVPLESWGVCIGGPLANLVQAATDTGDHEAASTYLEMPVPEGMFKSRFGLYYLHARGRFQLENGRPHAALNDLTTCGQLMTSWGFDRPALVPWRAEAAQAYLLAGDVARARALAREQLALVGPRASRTRGMSLRVLAAVSPPGERADLLTEAVEVLRGCGDQAQLAQALGDLGCLHYQAGRPARARPLVETAARLARSCGARPILRRLPLEAGPARPEPADPAEQVSRVAALSLLSGAERRVAALAARGHTNREISRRLCITVSTVEQHLTRTFRKLGVKTRADLPEEIVLDMAVAG</sequence>
<dbReference type="PANTHER" id="PTHR16305:SF35">
    <property type="entry name" value="TRANSCRIPTIONAL ACTIVATOR DOMAIN"/>
    <property type="match status" value="1"/>
</dbReference>
<dbReference type="SUPFAM" id="SSF46894">
    <property type="entry name" value="C-terminal effector domain of the bipartite response regulators"/>
    <property type="match status" value="1"/>
</dbReference>
<dbReference type="InterPro" id="IPR000792">
    <property type="entry name" value="Tscrpt_reg_LuxR_C"/>
</dbReference>
<evidence type="ECO:0000259" key="3">
    <source>
        <dbReference type="PROSITE" id="PS50043"/>
    </source>
</evidence>
<reference evidence="4 5" key="1">
    <citation type="submission" date="2018-11" db="EMBL/GenBank/DDBJ databases">
        <title>Micromonospora sp. PPF5-17, a new actinomycetes isolated from a hot spring soil.</title>
        <authorList>
            <person name="Thawai C."/>
        </authorList>
    </citation>
    <scope>NUCLEOTIDE SEQUENCE [LARGE SCALE GENOMIC DNA]</scope>
    <source>
        <strain evidence="4 5">PPF5-17</strain>
    </source>
</reference>
<dbReference type="PRINTS" id="PR00038">
    <property type="entry name" value="HTHLUXR"/>
</dbReference>
<dbReference type="CDD" id="cd06170">
    <property type="entry name" value="LuxR_C_like"/>
    <property type="match status" value="1"/>
</dbReference>
<evidence type="ECO:0000256" key="1">
    <source>
        <dbReference type="ARBA" id="ARBA00022741"/>
    </source>
</evidence>
<evidence type="ECO:0000313" key="4">
    <source>
        <dbReference type="EMBL" id="RNL98625.1"/>
    </source>
</evidence>
<dbReference type="Pfam" id="PF13191">
    <property type="entry name" value="AAA_16"/>
    <property type="match status" value="1"/>
</dbReference>
<dbReference type="EMBL" id="RJLN01000032">
    <property type="protein sequence ID" value="RNL98625.1"/>
    <property type="molecule type" value="Genomic_DNA"/>
</dbReference>
<comment type="caution">
    <text evidence="4">The sequence shown here is derived from an EMBL/GenBank/DDBJ whole genome shotgun (WGS) entry which is preliminary data.</text>
</comment>
<dbReference type="Proteomes" id="UP000280698">
    <property type="component" value="Unassembled WGS sequence"/>
</dbReference>
<dbReference type="SMART" id="SM00421">
    <property type="entry name" value="HTH_LUXR"/>
    <property type="match status" value="1"/>
</dbReference>
<dbReference type="InterPro" id="IPR036388">
    <property type="entry name" value="WH-like_DNA-bd_sf"/>
</dbReference>
<dbReference type="RefSeq" id="WP_123241276.1">
    <property type="nucleotide sequence ID" value="NZ_JAAHBY010000032.1"/>
</dbReference>
<dbReference type="Pfam" id="PF00196">
    <property type="entry name" value="GerE"/>
    <property type="match status" value="1"/>
</dbReference>
<accession>A0ABX9WFE8</accession>
<dbReference type="PROSITE" id="PS50043">
    <property type="entry name" value="HTH_LUXR_2"/>
    <property type="match status" value="1"/>
</dbReference>
<dbReference type="SUPFAM" id="SSF48452">
    <property type="entry name" value="TPR-like"/>
    <property type="match status" value="1"/>
</dbReference>
<feature type="domain" description="HTH luxR-type" evidence="3">
    <location>
        <begin position="862"/>
        <end position="927"/>
    </location>
</feature>
<evidence type="ECO:0000256" key="2">
    <source>
        <dbReference type="ARBA" id="ARBA00022840"/>
    </source>
</evidence>
<dbReference type="InterPro" id="IPR041664">
    <property type="entry name" value="AAA_16"/>
</dbReference>
<dbReference type="PROSITE" id="PS00622">
    <property type="entry name" value="HTH_LUXR_1"/>
    <property type="match status" value="1"/>
</dbReference>
<proteinExistence type="predicted"/>
<keyword evidence="2" id="KW-0067">ATP-binding</keyword>
<organism evidence="4 5">
    <name type="scientific">Micromonospora solifontis</name>
    <dbReference type="NCBI Taxonomy" id="2487138"/>
    <lineage>
        <taxon>Bacteria</taxon>
        <taxon>Bacillati</taxon>
        <taxon>Actinomycetota</taxon>
        <taxon>Actinomycetes</taxon>
        <taxon>Micromonosporales</taxon>
        <taxon>Micromonosporaceae</taxon>
        <taxon>Micromonospora</taxon>
    </lineage>
</organism>
<evidence type="ECO:0000313" key="5">
    <source>
        <dbReference type="Proteomes" id="UP000280698"/>
    </source>
</evidence>
<protein>
    <submittedName>
        <fullName evidence="4">LuxR family transcriptional regulator</fullName>
    </submittedName>
</protein>
<dbReference type="Gene3D" id="1.25.40.10">
    <property type="entry name" value="Tetratricopeptide repeat domain"/>
    <property type="match status" value="1"/>
</dbReference>
<dbReference type="InterPro" id="IPR027417">
    <property type="entry name" value="P-loop_NTPase"/>
</dbReference>
<keyword evidence="1" id="KW-0547">Nucleotide-binding</keyword>
<gene>
    <name evidence="4" type="ORF">EFE23_13585</name>
</gene>